<comment type="similarity">
    <text evidence="1 8">Belongs to the SELO family.</text>
</comment>
<dbReference type="eggNOG" id="COG0397">
    <property type="taxonomic scope" value="Bacteria"/>
</dbReference>
<dbReference type="OrthoDB" id="9776281at2"/>
<comment type="catalytic activity">
    <reaction evidence="8">
        <text>L-seryl-[protein] + ATP = 3-O-(5'-adenylyl)-L-seryl-[protein] + diphosphate</text>
        <dbReference type="Rhea" id="RHEA:58120"/>
        <dbReference type="Rhea" id="RHEA-COMP:9863"/>
        <dbReference type="Rhea" id="RHEA-COMP:15073"/>
        <dbReference type="ChEBI" id="CHEBI:29999"/>
        <dbReference type="ChEBI" id="CHEBI:30616"/>
        <dbReference type="ChEBI" id="CHEBI:33019"/>
        <dbReference type="ChEBI" id="CHEBI:142516"/>
        <dbReference type="EC" id="2.7.7.108"/>
    </reaction>
</comment>
<evidence type="ECO:0000313" key="10">
    <source>
        <dbReference type="EMBL" id="EGA70220.1"/>
    </source>
</evidence>
<evidence type="ECO:0000256" key="7">
    <source>
        <dbReference type="ARBA" id="ARBA00022842"/>
    </source>
</evidence>
<feature type="active site" description="Proton acceptor" evidence="8">
    <location>
        <position position="323"/>
    </location>
</feature>
<organism evidence="10 11">
    <name type="scientific">Vibrio sinaloensis DSM 21326</name>
    <dbReference type="NCBI Taxonomy" id="945550"/>
    <lineage>
        <taxon>Bacteria</taxon>
        <taxon>Pseudomonadati</taxon>
        <taxon>Pseudomonadota</taxon>
        <taxon>Gammaproteobacteria</taxon>
        <taxon>Vibrionales</taxon>
        <taxon>Vibrionaceae</taxon>
        <taxon>Vibrio</taxon>
        <taxon>Vibrio oreintalis group</taxon>
    </lineage>
</organism>
<dbReference type="GeneID" id="95569387"/>
<feature type="binding site" evidence="8">
    <location>
        <position position="324"/>
    </location>
    <ligand>
        <name>Mg(2+)</name>
        <dbReference type="ChEBI" id="CHEBI:18420"/>
    </ligand>
</feature>
<keyword evidence="5 8" id="KW-0547">Nucleotide-binding</keyword>
<feature type="compositionally biased region" description="Basic and acidic residues" evidence="9">
    <location>
        <begin position="34"/>
        <end position="46"/>
    </location>
</feature>
<feature type="binding site" evidence="8">
    <location>
        <position position="171"/>
    </location>
    <ligand>
        <name>ATP</name>
        <dbReference type="ChEBI" id="CHEBI:30616"/>
    </ligand>
</feature>
<evidence type="ECO:0000256" key="6">
    <source>
        <dbReference type="ARBA" id="ARBA00022840"/>
    </source>
</evidence>
<dbReference type="GO" id="GO:0070733">
    <property type="term" value="F:AMPylase activity"/>
    <property type="evidence" value="ECO:0007669"/>
    <property type="project" value="UniProtKB-EC"/>
</dbReference>
<comment type="catalytic activity">
    <reaction evidence="8">
        <text>L-seryl-[protein] + UTP = O-(5'-uridylyl)-L-seryl-[protein] + diphosphate</text>
        <dbReference type="Rhea" id="RHEA:64604"/>
        <dbReference type="Rhea" id="RHEA-COMP:9863"/>
        <dbReference type="Rhea" id="RHEA-COMP:16635"/>
        <dbReference type="ChEBI" id="CHEBI:29999"/>
        <dbReference type="ChEBI" id="CHEBI:33019"/>
        <dbReference type="ChEBI" id="CHEBI:46398"/>
        <dbReference type="ChEBI" id="CHEBI:156051"/>
    </reaction>
</comment>
<dbReference type="GO" id="GO:0005524">
    <property type="term" value="F:ATP binding"/>
    <property type="evidence" value="ECO:0007669"/>
    <property type="project" value="UniProtKB-UniRule"/>
</dbReference>
<dbReference type="InterPro" id="IPR003846">
    <property type="entry name" value="SelO"/>
</dbReference>
<name>E8M721_PHOS4</name>
<keyword evidence="6 8" id="KW-0067">ATP-binding</keyword>
<gene>
    <name evidence="8" type="primary">ydiU</name>
    <name evidence="8" type="synonym">selO</name>
    <name evidence="10" type="ORF">VISI1226_04360</name>
</gene>
<dbReference type="PANTHER" id="PTHR32057">
    <property type="entry name" value="PROTEIN ADENYLYLTRANSFERASE SELO, MITOCHONDRIAL"/>
    <property type="match status" value="1"/>
</dbReference>
<comment type="caution">
    <text evidence="10">The sequence shown here is derived from an EMBL/GenBank/DDBJ whole genome shotgun (WGS) entry which is preliminary data.</text>
</comment>
<dbReference type="EMBL" id="AEVT01000061">
    <property type="protein sequence ID" value="EGA70220.1"/>
    <property type="molecule type" value="Genomic_DNA"/>
</dbReference>
<dbReference type="AlphaFoldDB" id="E8M721"/>
<evidence type="ECO:0000256" key="3">
    <source>
        <dbReference type="ARBA" id="ARBA00022695"/>
    </source>
</evidence>
<feature type="binding site" evidence="8">
    <location>
        <position position="158"/>
    </location>
    <ligand>
        <name>ATP</name>
        <dbReference type="ChEBI" id="CHEBI:30616"/>
    </ligand>
</feature>
<keyword evidence="4 8" id="KW-0479">Metal-binding</keyword>
<feature type="binding site" evidence="8">
    <location>
        <position position="236"/>
    </location>
    <ligand>
        <name>ATP</name>
        <dbReference type="ChEBI" id="CHEBI:30616"/>
    </ligand>
</feature>
<feature type="binding site" evidence="8">
    <location>
        <position position="138"/>
    </location>
    <ligand>
        <name>ATP</name>
        <dbReference type="ChEBI" id="CHEBI:30616"/>
    </ligand>
</feature>
<evidence type="ECO:0000313" key="11">
    <source>
        <dbReference type="Proteomes" id="UP000006228"/>
    </source>
</evidence>
<evidence type="ECO:0000256" key="1">
    <source>
        <dbReference type="ARBA" id="ARBA00009747"/>
    </source>
</evidence>
<keyword evidence="2 8" id="KW-0808">Transferase</keyword>
<feature type="binding site" evidence="8">
    <location>
        <position position="136"/>
    </location>
    <ligand>
        <name>ATP</name>
        <dbReference type="ChEBI" id="CHEBI:30616"/>
    </ligand>
</feature>
<feature type="binding site" evidence="8">
    <location>
        <position position="333"/>
    </location>
    <ligand>
        <name>ATP</name>
        <dbReference type="ChEBI" id="CHEBI:30616"/>
    </ligand>
</feature>
<evidence type="ECO:0000256" key="4">
    <source>
        <dbReference type="ARBA" id="ARBA00022723"/>
    </source>
</evidence>
<dbReference type="Pfam" id="PF02696">
    <property type="entry name" value="SelO"/>
    <property type="match status" value="1"/>
</dbReference>
<dbReference type="GO" id="GO:0030145">
    <property type="term" value="F:manganese ion binding"/>
    <property type="evidence" value="ECO:0007669"/>
    <property type="project" value="UniProtKB-UniRule"/>
</dbReference>
<comment type="function">
    <text evidence="8">Nucleotidyltransferase involved in the post-translational modification of proteins. It can catalyze the addition of adenosine monophosphate (AMP) or uridine monophosphate (UMP) to a protein, resulting in modifications known as AMPylation and UMPylation.</text>
</comment>
<evidence type="ECO:0000256" key="2">
    <source>
        <dbReference type="ARBA" id="ARBA00022679"/>
    </source>
</evidence>
<comment type="catalytic activity">
    <reaction evidence="8">
        <text>L-threonyl-[protein] + ATP = 3-O-(5'-adenylyl)-L-threonyl-[protein] + diphosphate</text>
        <dbReference type="Rhea" id="RHEA:54292"/>
        <dbReference type="Rhea" id="RHEA-COMP:11060"/>
        <dbReference type="Rhea" id="RHEA-COMP:13847"/>
        <dbReference type="ChEBI" id="CHEBI:30013"/>
        <dbReference type="ChEBI" id="CHEBI:30616"/>
        <dbReference type="ChEBI" id="CHEBI:33019"/>
        <dbReference type="ChEBI" id="CHEBI:138113"/>
        <dbReference type="EC" id="2.7.7.108"/>
    </reaction>
</comment>
<evidence type="ECO:0000256" key="8">
    <source>
        <dbReference type="HAMAP-Rule" id="MF_00692"/>
    </source>
</evidence>
<comment type="catalytic activity">
    <reaction evidence="8">
        <text>L-histidyl-[protein] + UTP = N(tele)-(5'-uridylyl)-L-histidyl-[protein] + diphosphate</text>
        <dbReference type="Rhea" id="RHEA:83891"/>
        <dbReference type="Rhea" id="RHEA-COMP:9745"/>
        <dbReference type="Rhea" id="RHEA-COMP:20239"/>
        <dbReference type="ChEBI" id="CHEBI:29979"/>
        <dbReference type="ChEBI" id="CHEBI:33019"/>
        <dbReference type="ChEBI" id="CHEBI:46398"/>
        <dbReference type="ChEBI" id="CHEBI:233474"/>
    </reaction>
</comment>
<proteinExistence type="inferred from homology"/>
<keyword evidence="8" id="KW-0464">Manganese</keyword>
<comment type="catalytic activity">
    <reaction evidence="8">
        <text>L-tyrosyl-[protein] + ATP = O-(5'-adenylyl)-L-tyrosyl-[protein] + diphosphate</text>
        <dbReference type="Rhea" id="RHEA:54288"/>
        <dbReference type="Rhea" id="RHEA-COMP:10136"/>
        <dbReference type="Rhea" id="RHEA-COMP:13846"/>
        <dbReference type="ChEBI" id="CHEBI:30616"/>
        <dbReference type="ChEBI" id="CHEBI:33019"/>
        <dbReference type="ChEBI" id="CHEBI:46858"/>
        <dbReference type="ChEBI" id="CHEBI:83624"/>
        <dbReference type="EC" id="2.7.7.108"/>
    </reaction>
</comment>
<feature type="binding site" evidence="8">
    <location>
        <position position="139"/>
    </location>
    <ligand>
        <name>ATP</name>
        <dbReference type="ChEBI" id="CHEBI:30616"/>
    </ligand>
</feature>
<dbReference type="PANTHER" id="PTHR32057:SF14">
    <property type="entry name" value="PROTEIN ADENYLYLTRANSFERASE SELO, MITOCHONDRIAL"/>
    <property type="match status" value="1"/>
</dbReference>
<feature type="region of interest" description="Disordered" evidence="9">
    <location>
        <begin position="34"/>
        <end position="53"/>
    </location>
</feature>
<feature type="binding site" evidence="8">
    <location>
        <position position="243"/>
    </location>
    <ligand>
        <name>ATP</name>
        <dbReference type="ChEBI" id="CHEBI:30616"/>
    </ligand>
</feature>
<dbReference type="EC" id="2.7.7.-" evidence="8"/>
<evidence type="ECO:0000256" key="5">
    <source>
        <dbReference type="ARBA" id="ARBA00022741"/>
    </source>
</evidence>
<accession>E8M721</accession>
<comment type="catalytic activity">
    <reaction evidence="8">
        <text>L-tyrosyl-[protein] + UTP = O-(5'-uridylyl)-L-tyrosyl-[protein] + diphosphate</text>
        <dbReference type="Rhea" id="RHEA:83887"/>
        <dbReference type="Rhea" id="RHEA-COMP:10136"/>
        <dbReference type="Rhea" id="RHEA-COMP:20238"/>
        <dbReference type="ChEBI" id="CHEBI:33019"/>
        <dbReference type="ChEBI" id="CHEBI:46398"/>
        <dbReference type="ChEBI" id="CHEBI:46858"/>
        <dbReference type="ChEBI" id="CHEBI:90602"/>
    </reaction>
</comment>
<feature type="binding site" evidence="8">
    <location>
        <position position="170"/>
    </location>
    <ligand>
        <name>ATP</name>
        <dbReference type="ChEBI" id="CHEBI:30616"/>
    </ligand>
</feature>
<comment type="cofactor">
    <cofactor evidence="8">
        <name>Mg(2+)</name>
        <dbReference type="ChEBI" id="CHEBI:18420"/>
    </cofactor>
    <cofactor evidence="8">
        <name>Mn(2+)</name>
        <dbReference type="ChEBI" id="CHEBI:29035"/>
    </cofactor>
</comment>
<feature type="binding site" evidence="8">
    <location>
        <position position="333"/>
    </location>
    <ligand>
        <name>Mg(2+)</name>
        <dbReference type="ChEBI" id="CHEBI:18420"/>
    </ligand>
</feature>
<dbReference type="Proteomes" id="UP000006228">
    <property type="component" value="Unassembled WGS sequence"/>
</dbReference>
<dbReference type="EC" id="2.7.7.108" evidence="8"/>
<evidence type="ECO:0000256" key="9">
    <source>
        <dbReference type="SAM" id="MobiDB-lite"/>
    </source>
</evidence>
<dbReference type="HAMAP" id="MF_00692">
    <property type="entry name" value="SelO"/>
    <property type="match status" value="1"/>
</dbReference>
<protein>
    <recommendedName>
        <fullName evidence="8">Protein nucleotidyltransferase YdiU</fullName>
        <ecNumber evidence="8">2.7.7.-</ecNumber>
    </recommendedName>
    <alternativeName>
        <fullName evidence="8">Protein adenylyltransferase YdiU</fullName>
        <ecNumber evidence="8">2.7.7.108</ecNumber>
    </alternativeName>
    <alternativeName>
        <fullName evidence="8">Protein uridylyltransferase YdiU</fullName>
        <ecNumber evidence="8">2.7.7.-</ecNumber>
    </alternativeName>
</protein>
<dbReference type="GO" id="GO:0000287">
    <property type="term" value="F:magnesium ion binding"/>
    <property type="evidence" value="ECO:0007669"/>
    <property type="project" value="UniProtKB-UniRule"/>
</dbReference>
<reference evidence="10 11" key="1">
    <citation type="journal article" date="2012" name="Int. J. Syst. Evol. Microbiol.">
        <title>Vibrio caribbeanicus sp. nov., isolated from the marine sponge Scleritoderma cyanea.</title>
        <authorList>
            <person name="Hoffmann M."/>
            <person name="Monday S.R."/>
            <person name="Allard M.W."/>
            <person name="Strain E.A."/>
            <person name="Whittaker P."/>
            <person name="Naum M."/>
            <person name="McCarthy P.J."/>
            <person name="Lopez J.V."/>
            <person name="Fischer M."/>
            <person name="Brown E.W."/>
        </authorList>
    </citation>
    <scope>NUCLEOTIDE SEQUENCE [LARGE SCALE GENOMIC DNA]</scope>
    <source>
        <strain evidence="11">DSMZ 21326</strain>
    </source>
</reference>
<sequence length="567" mass="64064">MSKQAGQQSSDQMEGLIELANACDYSLLDTLKPDPEATTDGIDHRPRQVTSGHYVPVQPTPISDPIYVSHSQALFKELGLDNAAATSEAFKRMFSGDLSQLPKPMRRSGWATGYALSIFGNEYTDQCPFKTGNGYGDGRAVSVFEGVFNHRRWEMQLKGGGPTPYCRGADGRAVLRSSVREFLAQEYMHALGVPTTRSLSLFASQSETVDRPWYSEGSRSENPDIMVANPVAITTRVASSFLRVGQLELFGRRARVNEHPEAMAELEAMALHVIEREYRQQIDAELPLADQLLLLAREFRERLTDLVTNWLRVGYCQGNFNSDNCALGGFTLDYGPFGFCEYFEPYFQPWTGGGRHFAFFNQPIAAEKNFESFCTAIKPLLQSEPEALETLEQIAEGFSPLMRQKLSNMWASKLGLEHFDSELFNTLLALMMKSHLDYTIFFRALSNMPEDVSELSACFYAQLTDELAQAWDEWLQQWRGLLNPEVDNKLISTQMKLVNPKYTWREWLVVPAYEQAEQGNYALIDELQSVFAEPYADQDNSIEEKYDQLRPLEYFAAGGVSHYSCSS</sequence>
<keyword evidence="3 8" id="KW-0548">Nucleotidyltransferase</keyword>
<keyword evidence="7 8" id="KW-0460">Magnesium</keyword>
<dbReference type="RefSeq" id="WP_008077005.1">
    <property type="nucleotide sequence ID" value="NZ_AEVT01000061.1"/>
</dbReference>